<evidence type="ECO:0000313" key="3">
    <source>
        <dbReference type="Proteomes" id="UP000294664"/>
    </source>
</evidence>
<dbReference type="PANTHER" id="PTHR39323">
    <property type="entry name" value="BLR1149 PROTEIN"/>
    <property type="match status" value="1"/>
</dbReference>
<name>A0A4R3M222_9HYPH</name>
<evidence type="ECO:0000313" key="2">
    <source>
        <dbReference type="EMBL" id="TCT06736.1"/>
    </source>
</evidence>
<sequence length="256" mass="27758">MSAAERDAAGPACRSARIRQYPGMRAAADSTPPPAIPLNGAEILLDPLGALVWPAEHLVAMSDLHLEKGSSFARRGQMLPPYDTEDTLARAEQVIARWRPRIVIALGDSLHDRTGAERLQPSAFARLRTIQASRTFIWIAGNHDPDPAPLLGGEWAREVTIGALTFRHEPSRTAQAGEVAGHLHPSARLVVRGRSIRRKCFATDERRMVLPALGAYAGGLNVRHPALSGLFAGAFQAHMLGAARTYRMEARACLSD</sequence>
<gene>
    <name evidence="2" type="ORF">EDC64_102215</name>
</gene>
<dbReference type="GO" id="GO:0016787">
    <property type="term" value="F:hydrolase activity"/>
    <property type="evidence" value="ECO:0007669"/>
    <property type="project" value="InterPro"/>
</dbReference>
<reference evidence="2 3" key="1">
    <citation type="submission" date="2019-03" db="EMBL/GenBank/DDBJ databases">
        <title>Genomic Encyclopedia of Type Strains, Phase IV (KMG-IV): sequencing the most valuable type-strain genomes for metagenomic binning, comparative biology and taxonomic classification.</title>
        <authorList>
            <person name="Goeker M."/>
        </authorList>
    </citation>
    <scope>NUCLEOTIDE SEQUENCE [LARGE SCALE GENOMIC DNA]</scope>
    <source>
        <strain evidence="2 3">DSM 9035</strain>
    </source>
</reference>
<dbReference type="SUPFAM" id="SSF56300">
    <property type="entry name" value="Metallo-dependent phosphatases"/>
    <property type="match status" value="1"/>
</dbReference>
<dbReference type="InterPro" id="IPR004843">
    <property type="entry name" value="Calcineurin-like_PHP"/>
</dbReference>
<dbReference type="NCBIfam" id="TIGR04123">
    <property type="entry name" value="P_estr_lig_assc"/>
    <property type="match status" value="1"/>
</dbReference>
<feature type="domain" description="Calcineurin-like phosphoesterase" evidence="1">
    <location>
        <begin position="59"/>
        <end position="150"/>
    </location>
</feature>
<comment type="caution">
    <text evidence="2">The sequence shown here is derived from an EMBL/GenBank/DDBJ whole genome shotgun (WGS) entry which is preliminary data.</text>
</comment>
<dbReference type="InterPro" id="IPR029052">
    <property type="entry name" value="Metallo-depent_PP-like"/>
</dbReference>
<dbReference type="Pfam" id="PF00149">
    <property type="entry name" value="Metallophos"/>
    <property type="match status" value="1"/>
</dbReference>
<accession>A0A4R3M222</accession>
<proteinExistence type="predicted"/>
<keyword evidence="3" id="KW-1185">Reference proteome</keyword>
<dbReference type="InterPro" id="IPR026336">
    <property type="entry name" value="PdeM-like"/>
</dbReference>
<dbReference type="PANTHER" id="PTHR39323:SF1">
    <property type="entry name" value="BLR1149 PROTEIN"/>
    <property type="match status" value="1"/>
</dbReference>
<dbReference type="Proteomes" id="UP000294664">
    <property type="component" value="Unassembled WGS sequence"/>
</dbReference>
<dbReference type="EMBL" id="SMAI01000002">
    <property type="protein sequence ID" value="TCT06736.1"/>
    <property type="molecule type" value="Genomic_DNA"/>
</dbReference>
<evidence type="ECO:0000259" key="1">
    <source>
        <dbReference type="Pfam" id="PF00149"/>
    </source>
</evidence>
<protein>
    <submittedName>
        <fullName evidence="2">Putative phosphoesterase</fullName>
    </submittedName>
</protein>
<dbReference type="AlphaFoldDB" id="A0A4R3M222"/>
<dbReference type="Gene3D" id="3.60.21.10">
    <property type="match status" value="1"/>
</dbReference>
<organism evidence="2 3">
    <name type="scientific">Aquabacter spiritensis</name>
    <dbReference type="NCBI Taxonomy" id="933073"/>
    <lineage>
        <taxon>Bacteria</taxon>
        <taxon>Pseudomonadati</taxon>
        <taxon>Pseudomonadota</taxon>
        <taxon>Alphaproteobacteria</taxon>
        <taxon>Hyphomicrobiales</taxon>
        <taxon>Xanthobacteraceae</taxon>
        <taxon>Aquabacter</taxon>
    </lineage>
</organism>